<gene>
    <name evidence="2" type="ORF">J3Q64DRAFT_1769740</name>
</gene>
<proteinExistence type="predicted"/>
<accession>A0ABR3AMK3</accession>
<feature type="transmembrane region" description="Helical" evidence="1">
    <location>
        <begin position="12"/>
        <end position="36"/>
    </location>
</feature>
<dbReference type="Proteomes" id="UP001448207">
    <property type="component" value="Unassembled WGS sequence"/>
</dbReference>
<reference evidence="2 3" key="1">
    <citation type="submission" date="2024-04" db="EMBL/GenBank/DDBJ databases">
        <title>Symmetric and asymmetric DNA N6-adenine methylation regulates different biological responses in Mucorales.</title>
        <authorList>
            <consortium name="Lawrence Berkeley National Laboratory"/>
            <person name="Lax C."/>
            <person name="Mondo S.J."/>
            <person name="Osorio-Concepcion M."/>
            <person name="Muszewska A."/>
            <person name="Corrochano-Luque M."/>
            <person name="Gutierrez G."/>
            <person name="Riley R."/>
            <person name="Lipzen A."/>
            <person name="Guo J."/>
            <person name="Hundley H."/>
            <person name="Amirebrahimi M."/>
            <person name="Ng V."/>
            <person name="Lorenzo-Gutierrez D."/>
            <person name="Binder U."/>
            <person name="Yang J."/>
            <person name="Song Y."/>
            <person name="Canovas D."/>
            <person name="Navarro E."/>
            <person name="Freitag M."/>
            <person name="Gabaldon T."/>
            <person name="Grigoriev I.V."/>
            <person name="Corrochano L.M."/>
            <person name="Nicolas F.E."/>
            <person name="Garre V."/>
        </authorList>
    </citation>
    <scope>NUCLEOTIDE SEQUENCE [LARGE SCALE GENOMIC DNA]</scope>
    <source>
        <strain evidence="2 3">L51</strain>
    </source>
</reference>
<evidence type="ECO:0000313" key="3">
    <source>
        <dbReference type="Proteomes" id="UP001448207"/>
    </source>
</evidence>
<protein>
    <submittedName>
        <fullName evidence="2">Uncharacterized protein</fullName>
    </submittedName>
</protein>
<keyword evidence="3" id="KW-1185">Reference proteome</keyword>
<keyword evidence="1" id="KW-1133">Transmembrane helix</keyword>
<evidence type="ECO:0000313" key="2">
    <source>
        <dbReference type="EMBL" id="KAL0076909.1"/>
    </source>
</evidence>
<feature type="transmembrane region" description="Helical" evidence="1">
    <location>
        <begin position="48"/>
        <end position="70"/>
    </location>
</feature>
<evidence type="ECO:0000256" key="1">
    <source>
        <dbReference type="SAM" id="Phobius"/>
    </source>
</evidence>
<keyword evidence="1" id="KW-0812">Transmembrane</keyword>
<dbReference type="EMBL" id="JBCLYO010000029">
    <property type="protein sequence ID" value="KAL0076909.1"/>
    <property type="molecule type" value="Genomic_DNA"/>
</dbReference>
<keyword evidence="1" id="KW-0472">Membrane</keyword>
<sequence length="140" mass="16767">MEPFMAIARITWLLLNMFFRGSSFLPILDLTGWIFIYKSTREKENKCLNFFSFGYLRLLIHIQIYIYIYIKECSKRAAINKINLHLPILFFYVRDISEDIVYMKSHGIEANPNVLFTLNIVLRINRIKLCLRKRYVCCEV</sequence>
<comment type="caution">
    <text evidence="2">The sequence shown here is derived from an EMBL/GenBank/DDBJ whole genome shotgun (WGS) entry which is preliminary data.</text>
</comment>
<name>A0ABR3AMK3_PHYBL</name>
<organism evidence="2 3">
    <name type="scientific">Phycomyces blakesleeanus</name>
    <dbReference type="NCBI Taxonomy" id="4837"/>
    <lineage>
        <taxon>Eukaryota</taxon>
        <taxon>Fungi</taxon>
        <taxon>Fungi incertae sedis</taxon>
        <taxon>Mucoromycota</taxon>
        <taxon>Mucoromycotina</taxon>
        <taxon>Mucoromycetes</taxon>
        <taxon>Mucorales</taxon>
        <taxon>Phycomycetaceae</taxon>
        <taxon>Phycomyces</taxon>
    </lineage>
</organism>